<name>F4Q201_CACFS</name>
<evidence type="ECO:0000313" key="2">
    <source>
        <dbReference type="EMBL" id="EGG18021.1"/>
    </source>
</evidence>
<dbReference type="AlphaFoldDB" id="F4Q201"/>
<feature type="region of interest" description="Disordered" evidence="1">
    <location>
        <begin position="403"/>
        <end position="441"/>
    </location>
</feature>
<evidence type="ECO:0008006" key="4">
    <source>
        <dbReference type="Google" id="ProtNLM"/>
    </source>
</evidence>
<dbReference type="SUPFAM" id="SSF52047">
    <property type="entry name" value="RNI-like"/>
    <property type="match status" value="1"/>
</dbReference>
<dbReference type="RefSeq" id="XP_004356914.1">
    <property type="nucleotide sequence ID" value="XM_004356860.1"/>
</dbReference>
<keyword evidence="3" id="KW-1185">Reference proteome</keyword>
<organism evidence="2 3">
    <name type="scientific">Cavenderia fasciculata</name>
    <name type="common">Slime mold</name>
    <name type="synonym">Dictyostelium fasciculatum</name>
    <dbReference type="NCBI Taxonomy" id="261658"/>
    <lineage>
        <taxon>Eukaryota</taxon>
        <taxon>Amoebozoa</taxon>
        <taxon>Evosea</taxon>
        <taxon>Eumycetozoa</taxon>
        <taxon>Dictyostelia</taxon>
        <taxon>Acytosteliales</taxon>
        <taxon>Cavenderiaceae</taxon>
        <taxon>Cavenderia</taxon>
    </lineage>
</organism>
<dbReference type="InterPro" id="IPR032675">
    <property type="entry name" value="LRR_dom_sf"/>
</dbReference>
<feature type="compositionally biased region" description="Basic and acidic residues" evidence="1">
    <location>
        <begin position="403"/>
        <end position="430"/>
    </location>
</feature>
<dbReference type="GeneID" id="14870169"/>
<dbReference type="PANTHER" id="PTHR32423">
    <property type="entry name" value="SAP DOMAIN-CONTAINING PROTEIN-RELATED"/>
    <property type="match status" value="1"/>
</dbReference>
<reference evidence="3" key="1">
    <citation type="journal article" date="2011" name="Genome Res.">
        <title>Phylogeny-wide analysis of social amoeba genomes highlights ancient origins for complex intercellular communication.</title>
        <authorList>
            <person name="Heidel A.J."/>
            <person name="Lawal H.M."/>
            <person name="Felder M."/>
            <person name="Schilde C."/>
            <person name="Helps N.R."/>
            <person name="Tunggal B."/>
            <person name="Rivero F."/>
            <person name="John U."/>
            <person name="Schleicher M."/>
            <person name="Eichinger L."/>
            <person name="Platzer M."/>
            <person name="Noegel A.A."/>
            <person name="Schaap P."/>
            <person name="Gloeckner G."/>
        </authorList>
    </citation>
    <scope>NUCLEOTIDE SEQUENCE [LARGE SCALE GENOMIC DNA]</scope>
    <source>
        <strain evidence="3">SH3</strain>
    </source>
</reference>
<accession>F4Q201</accession>
<dbReference type="Gene3D" id="3.80.10.10">
    <property type="entry name" value="Ribonuclease Inhibitor"/>
    <property type="match status" value="1"/>
</dbReference>
<dbReference type="EMBL" id="GL883020">
    <property type="protein sequence ID" value="EGG18021.1"/>
    <property type="molecule type" value="Genomic_DNA"/>
</dbReference>
<dbReference type="Proteomes" id="UP000007797">
    <property type="component" value="Unassembled WGS sequence"/>
</dbReference>
<evidence type="ECO:0000256" key="1">
    <source>
        <dbReference type="SAM" id="MobiDB-lite"/>
    </source>
</evidence>
<dbReference type="KEGG" id="dfa:DFA_06687"/>
<proteinExistence type="predicted"/>
<sequence>MNIAKDENDDEGVVIQQPSSLDSGDGGVCVLSKYIQAMIIDLLVHGQYDIKHVELYHGFQWVTHQQVSHLMFNKRPKESTSRSSAGSSSSSSFNTLGNIALVSKWWMQVTKQIASSSVHIVGPMKESSFSANDSSSGGSVEYLYWNVVVEKWGNRPPLNFKEFDYSRLPLLLPHLKTIDIVGKNINMQASQAIIQVINAFPHIQVNLKLIISGENDFEWPDNVSFKGLKPNTIVSHTSYEYYDDTKDFHQMLDDLQPNHVNLGFDEGGHDGGVIHFDHPPLFQHLTTAQHINIAYDFVELSHLKEYVGGGGGCGDGDDSFNIQSLKVGIITCPIEKEQPVHDVASKYNVGGRGRESSWADRYHGCGFCGCGDLDIRDTLEDWNELCSNLGTNSTMKKLWLEGPHGEHPMFNKSNKERKESEKKWRADQRKSGSKSGELEEEEEEEVIVSLERLSSRFVPIWETNKSIKLLGLSKLPKIISPQFFNTLCHNQHITTLILTDGTLVKEYIPSFSQLLITNHTIKALDISQNYLEHSAELDKAFKQNQLIKVLNIAENEFTSDIFDSFLESDTIEYLIIDETLAKNHHQHRYFNQSKSLIKRFCVGAFDDKPLRFYFKPSLLLED</sequence>
<gene>
    <name evidence="2" type="ORF">DFA_06687</name>
</gene>
<evidence type="ECO:0000313" key="3">
    <source>
        <dbReference type="Proteomes" id="UP000007797"/>
    </source>
</evidence>
<protein>
    <recommendedName>
        <fullName evidence="4">Leucine-rich repeat-containing protein</fullName>
    </recommendedName>
</protein>